<evidence type="ECO:0000256" key="17">
    <source>
        <dbReference type="RuleBase" id="RU003357"/>
    </source>
</evidence>
<dbReference type="GO" id="GO:0009279">
    <property type="term" value="C:cell outer membrane"/>
    <property type="evidence" value="ECO:0007669"/>
    <property type="project" value="UniProtKB-SubCell"/>
</dbReference>
<keyword evidence="9" id="KW-0408">Iron</keyword>
<evidence type="ECO:0000313" key="21">
    <source>
        <dbReference type="EMBL" id="OYR23714.1"/>
    </source>
</evidence>
<keyword evidence="10" id="KW-0406">Ion transport</keyword>
<dbReference type="Gene3D" id="2.40.170.20">
    <property type="entry name" value="TonB-dependent receptor, beta-barrel domain"/>
    <property type="match status" value="1"/>
</dbReference>
<dbReference type="InterPro" id="IPR012910">
    <property type="entry name" value="Plug_dom"/>
</dbReference>
<dbReference type="PANTHER" id="PTHR32552">
    <property type="entry name" value="FERRICHROME IRON RECEPTOR-RELATED"/>
    <property type="match status" value="1"/>
</dbReference>
<proteinExistence type="inferred from homology"/>
<keyword evidence="4 15" id="KW-0813">Transport</keyword>
<feature type="short sequence motif" description="TonB C-terminal box" evidence="16">
    <location>
        <begin position="798"/>
        <end position="815"/>
    </location>
</feature>
<dbReference type="NCBIfam" id="TIGR01783">
    <property type="entry name" value="TonB-siderophor"/>
    <property type="match status" value="1"/>
</dbReference>
<evidence type="ECO:0000256" key="7">
    <source>
        <dbReference type="ARBA" id="ARBA00022692"/>
    </source>
</evidence>
<feature type="domain" description="TonB-dependent receptor-like beta-barrel" evidence="19">
    <location>
        <begin position="359"/>
        <end position="783"/>
    </location>
</feature>
<keyword evidence="12 15" id="KW-0472">Membrane</keyword>
<keyword evidence="5 15" id="KW-1134">Transmembrane beta strand</keyword>
<dbReference type="PROSITE" id="PS01156">
    <property type="entry name" value="TONB_DEPENDENT_REC_2"/>
    <property type="match status" value="1"/>
</dbReference>
<keyword evidence="11 17" id="KW-0798">TonB box</keyword>
<keyword evidence="8 18" id="KW-0732">Signal</keyword>
<organism evidence="21 22">
    <name type="scientific">Brucella pseudogrignonensis</name>
    <dbReference type="NCBI Taxonomy" id="419475"/>
    <lineage>
        <taxon>Bacteria</taxon>
        <taxon>Pseudomonadati</taxon>
        <taxon>Pseudomonadota</taxon>
        <taxon>Alphaproteobacteria</taxon>
        <taxon>Hyphomicrobiales</taxon>
        <taxon>Brucellaceae</taxon>
        <taxon>Brucella/Ochrobactrum group</taxon>
        <taxon>Brucella</taxon>
    </lineage>
</organism>
<evidence type="ECO:0000256" key="5">
    <source>
        <dbReference type="ARBA" id="ARBA00022452"/>
    </source>
</evidence>
<evidence type="ECO:0000256" key="6">
    <source>
        <dbReference type="ARBA" id="ARBA00022496"/>
    </source>
</evidence>
<dbReference type="Gene3D" id="2.170.130.10">
    <property type="entry name" value="TonB-dependent receptor, plug domain"/>
    <property type="match status" value="1"/>
</dbReference>
<dbReference type="EMBL" id="NNRM01000039">
    <property type="protein sequence ID" value="OYR23714.1"/>
    <property type="molecule type" value="Genomic_DNA"/>
</dbReference>
<comment type="subcellular location">
    <subcellularLocation>
        <location evidence="1 15">Cell outer membrane</location>
        <topology evidence="1 15">Multi-pass membrane protein</topology>
    </subcellularLocation>
</comment>
<feature type="signal peptide" evidence="18">
    <location>
        <begin position="1"/>
        <end position="34"/>
    </location>
</feature>
<evidence type="ECO:0000256" key="12">
    <source>
        <dbReference type="ARBA" id="ARBA00023136"/>
    </source>
</evidence>
<evidence type="ECO:0000256" key="11">
    <source>
        <dbReference type="ARBA" id="ARBA00023077"/>
    </source>
</evidence>
<dbReference type="PANTHER" id="PTHR32552:SF74">
    <property type="entry name" value="HYDROXAMATE SIDEROPHORE RECEPTOR FHUE"/>
    <property type="match status" value="1"/>
</dbReference>
<protein>
    <recommendedName>
        <fullName evidence="3">Heme transporter BhuA</fullName>
    </recommendedName>
</protein>
<evidence type="ECO:0000256" key="8">
    <source>
        <dbReference type="ARBA" id="ARBA00022729"/>
    </source>
</evidence>
<keyword evidence="22" id="KW-1185">Reference proteome</keyword>
<dbReference type="Proteomes" id="UP000216188">
    <property type="component" value="Unassembled WGS sequence"/>
</dbReference>
<evidence type="ECO:0000256" key="15">
    <source>
        <dbReference type="PROSITE-ProRule" id="PRU01360"/>
    </source>
</evidence>
<dbReference type="Pfam" id="PF07715">
    <property type="entry name" value="Plug"/>
    <property type="match status" value="1"/>
</dbReference>
<dbReference type="InterPro" id="IPR039426">
    <property type="entry name" value="TonB-dep_rcpt-like"/>
</dbReference>
<dbReference type="SUPFAM" id="SSF56935">
    <property type="entry name" value="Porins"/>
    <property type="match status" value="1"/>
</dbReference>
<dbReference type="STRING" id="419475.A8A54_21610"/>
<dbReference type="GO" id="GO:0038023">
    <property type="term" value="F:signaling receptor activity"/>
    <property type="evidence" value="ECO:0007669"/>
    <property type="project" value="InterPro"/>
</dbReference>
<evidence type="ECO:0000256" key="1">
    <source>
        <dbReference type="ARBA" id="ARBA00004571"/>
    </source>
</evidence>
<evidence type="ECO:0000256" key="13">
    <source>
        <dbReference type="ARBA" id="ARBA00023170"/>
    </source>
</evidence>
<evidence type="ECO:0000256" key="3">
    <source>
        <dbReference type="ARBA" id="ARBA00021261"/>
    </source>
</evidence>
<evidence type="ECO:0000259" key="19">
    <source>
        <dbReference type="Pfam" id="PF00593"/>
    </source>
</evidence>
<dbReference type="Gene3D" id="3.55.50.30">
    <property type="match status" value="1"/>
</dbReference>
<dbReference type="PROSITE" id="PS52016">
    <property type="entry name" value="TONB_DEPENDENT_REC_3"/>
    <property type="match status" value="1"/>
</dbReference>
<dbReference type="GO" id="GO:0015891">
    <property type="term" value="P:siderophore transport"/>
    <property type="evidence" value="ECO:0007669"/>
    <property type="project" value="InterPro"/>
</dbReference>
<keyword evidence="13 21" id="KW-0675">Receptor</keyword>
<comment type="similarity">
    <text evidence="2 15 17">Belongs to the TonB-dependent receptor family.</text>
</comment>
<evidence type="ECO:0000256" key="14">
    <source>
        <dbReference type="ARBA" id="ARBA00023237"/>
    </source>
</evidence>
<keyword evidence="14 15" id="KW-0998">Cell outer membrane</keyword>
<gene>
    <name evidence="21" type="ORF">CEV34_3718</name>
</gene>
<dbReference type="InterPro" id="IPR036942">
    <property type="entry name" value="Beta-barrel_TonB_sf"/>
</dbReference>
<keyword evidence="7 15" id="KW-0812">Transmembrane</keyword>
<dbReference type="InterPro" id="IPR010105">
    <property type="entry name" value="TonB_sidphr_rcpt"/>
</dbReference>
<evidence type="ECO:0000259" key="20">
    <source>
        <dbReference type="Pfam" id="PF07715"/>
    </source>
</evidence>
<dbReference type="InterPro" id="IPR037066">
    <property type="entry name" value="Plug_dom_sf"/>
</dbReference>
<dbReference type="AlphaFoldDB" id="A0A256G9F2"/>
<comment type="caution">
    <text evidence="21">The sequence shown here is derived from an EMBL/GenBank/DDBJ whole genome shotgun (WGS) entry which is preliminary data.</text>
</comment>
<dbReference type="GO" id="GO:0015344">
    <property type="term" value="F:siderophore uptake transmembrane transporter activity"/>
    <property type="evidence" value="ECO:0007669"/>
    <property type="project" value="TreeGrafter"/>
</dbReference>
<evidence type="ECO:0000256" key="18">
    <source>
        <dbReference type="SAM" id="SignalP"/>
    </source>
</evidence>
<evidence type="ECO:0000313" key="22">
    <source>
        <dbReference type="Proteomes" id="UP000216188"/>
    </source>
</evidence>
<feature type="chain" id="PRO_5012423093" description="Heme transporter BhuA" evidence="18">
    <location>
        <begin position="35"/>
        <end position="815"/>
    </location>
</feature>
<evidence type="ECO:0000256" key="16">
    <source>
        <dbReference type="PROSITE-ProRule" id="PRU10144"/>
    </source>
</evidence>
<sequence length="815" mass="88544">MNSSAGTRRFALLLATTILSVTTSASLLLTAAYAQAPAEKIHDFNIPSKSVRQTLNDIGRLSGVAVVFVETASASKVAKAVRGSMSTSQAIGTALVGTGLNWRFTNPTTVTIADPSSASSGVVAAPDGTTVLNTITVVGQGSVTEGSGSYTTGEMSTATGLNLSIRETPQSVSVVTNARMRDAGMVTVEDALANTTGITVGATGGERSNYFARGFQVDNIMVDGLTISQDSDVVGSSTLAMYDRVEVVRGAAGLLEGAGNPSASINLVRKRPTAERQIIVTGTAGSWNNYMGTLDAGGSLNAAGTLRGRMVTSLQDSDTFTQDYERQRQLYYGILEADLTEDTMLTLGGYYNREKSPGADWNGLPTRPDGSFYDFDRSVRSSPSWTYWNKANTNVFGEIKHELDNDWVIKVKGSYLDAKMDMLGASLYRLDPASDELQYNIGKYDYHHKQTAFDVNAQGKFDLLGRTHELSIGGNYRRNINDDGPGGWPSEFPYQFDPFNWQQSVDVPMPEFNYMWERQSKEINYGLYGTAKLNVTDPLNVFVGGRLSWYETNTFFRSGTYTEATAFDAEHEFTPYVAATYDLNDVFTVYGSVTSIFKPQNYTGSNGALLNPVTGTNYEAGIKGEFLGGRLNASLAAFQIDQKNLPDQLPPCDGGIECYSAAGKVRSRGFEAEVSGLITEDWRVFAGYTYINAKYLENSTGGKAGDRYGRDKPQHLLTLSTVYTLPGDLNGWRVGASGRFQSAIEGNVNGYVNAKQDAFGLLDLMVAYSPTENTDFRLNVYNVFDKYYYKGVGYTDNANLIGAPRSFTVTGTYKF</sequence>
<dbReference type="InterPro" id="IPR000531">
    <property type="entry name" value="Beta-barrel_TonB"/>
</dbReference>
<name>A0A256G9F2_9HYPH</name>
<evidence type="ECO:0000256" key="10">
    <source>
        <dbReference type="ARBA" id="ARBA00023065"/>
    </source>
</evidence>
<evidence type="ECO:0000256" key="4">
    <source>
        <dbReference type="ARBA" id="ARBA00022448"/>
    </source>
</evidence>
<dbReference type="InterPro" id="IPR010917">
    <property type="entry name" value="TonB_rcpt_CS"/>
</dbReference>
<accession>A0A256G9F2</accession>
<dbReference type="Pfam" id="PF00593">
    <property type="entry name" value="TonB_dep_Rec_b-barrel"/>
    <property type="match status" value="1"/>
</dbReference>
<keyword evidence="6" id="KW-0410">Iron transport</keyword>
<dbReference type="CDD" id="cd01347">
    <property type="entry name" value="ligand_gated_channel"/>
    <property type="match status" value="1"/>
</dbReference>
<evidence type="ECO:0000256" key="9">
    <source>
        <dbReference type="ARBA" id="ARBA00023004"/>
    </source>
</evidence>
<feature type="domain" description="TonB-dependent receptor plug" evidence="20">
    <location>
        <begin position="165"/>
        <end position="262"/>
    </location>
</feature>
<evidence type="ECO:0000256" key="2">
    <source>
        <dbReference type="ARBA" id="ARBA00009810"/>
    </source>
</evidence>
<reference evidence="21 22" key="1">
    <citation type="submission" date="2017-07" db="EMBL/GenBank/DDBJ databases">
        <title>Phylogenetic study on the rhizospheric bacterium Ochrobactrum sp. A44.</title>
        <authorList>
            <person name="Krzyzanowska D.M."/>
            <person name="Ossowicki A."/>
            <person name="Rajewska M."/>
            <person name="Maciag T."/>
            <person name="Kaczynski Z."/>
            <person name="Czerwicka M."/>
            <person name="Jafra S."/>
        </authorList>
    </citation>
    <scope>NUCLEOTIDE SEQUENCE [LARGE SCALE GENOMIC DNA]</scope>
    <source>
        <strain evidence="21 22">CCUG 30717</strain>
    </source>
</reference>
<dbReference type="FunFam" id="2.170.130.10:FF:000010">
    <property type="entry name" value="Ferripyoverdine receptor"/>
    <property type="match status" value="1"/>
</dbReference>